<protein>
    <recommendedName>
        <fullName evidence="1">Ig-like domain-containing protein</fullName>
    </recommendedName>
</protein>
<feature type="domain" description="Ig-like" evidence="1">
    <location>
        <begin position="140"/>
        <end position="179"/>
    </location>
</feature>
<evidence type="ECO:0000313" key="2">
    <source>
        <dbReference type="EMBL" id="CAG7785201.1"/>
    </source>
</evidence>
<sequence length="179" mass="20572">HNRTSQEIDYHYLGFDGKCYLMSNQAVPEKAIFSMDEVSSILYTDQKTLIYCRGLRFFFAEPIQFTMTYKNGTETLLLPGMFTAYQVPLKDPDDANPVEAGILMNFSEDVSEISCYFPLHESSNWNKTSRNITVQRVKAPFIERSDRTIIFYIGDKGRTLICRSDGNPPPTFQWFTNGS</sequence>
<organism evidence="2 3">
    <name type="scientific">Allacma fusca</name>
    <dbReference type="NCBI Taxonomy" id="39272"/>
    <lineage>
        <taxon>Eukaryota</taxon>
        <taxon>Metazoa</taxon>
        <taxon>Ecdysozoa</taxon>
        <taxon>Arthropoda</taxon>
        <taxon>Hexapoda</taxon>
        <taxon>Collembola</taxon>
        <taxon>Symphypleona</taxon>
        <taxon>Sminthuridae</taxon>
        <taxon>Allacma</taxon>
    </lineage>
</organism>
<accession>A0A8J2P251</accession>
<keyword evidence="3" id="KW-1185">Reference proteome</keyword>
<evidence type="ECO:0000313" key="3">
    <source>
        <dbReference type="Proteomes" id="UP000708208"/>
    </source>
</evidence>
<reference evidence="2" key="1">
    <citation type="submission" date="2021-06" db="EMBL/GenBank/DDBJ databases">
        <authorList>
            <person name="Hodson N. C."/>
            <person name="Mongue J. A."/>
            <person name="Jaron S. K."/>
        </authorList>
    </citation>
    <scope>NUCLEOTIDE SEQUENCE</scope>
</reference>
<feature type="non-terminal residue" evidence="2">
    <location>
        <position position="179"/>
    </location>
</feature>
<dbReference type="PROSITE" id="PS50835">
    <property type="entry name" value="IG_LIKE"/>
    <property type="match status" value="1"/>
</dbReference>
<name>A0A8J2P251_9HEXA</name>
<dbReference type="EMBL" id="CAJVCH010291374">
    <property type="protein sequence ID" value="CAG7785201.1"/>
    <property type="molecule type" value="Genomic_DNA"/>
</dbReference>
<comment type="caution">
    <text evidence="2">The sequence shown here is derived from an EMBL/GenBank/DDBJ whole genome shotgun (WGS) entry which is preliminary data.</text>
</comment>
<gene>
    <name evidence="2" type="ORF">AFUS01_LOCUS23840</name>
</gene>
<dbReference type="Proteomes" id="UP000708208">
    <property type="component" value="Unassembled WGS sequence"/>
</dbReference>
<dbReference type="InterPro" id="IPR007110">
    <property type="entry name" value="Ig-like_dom"/>
</dbReference>
<evidence type="ECO:0000259" key="1">
    <source>
        <dbReference type="PROSITE" id="PS50835"/>
    </source>
</evidence>
<proteinExistence type="predicted"/>
<feature type="non-terminal residue" evidence="2">
    <location>
        <position position="1"/>
    </location>
</feature>
<dbReference type="AlphaFoldDB" id="A0A8J2P251"/>